<gene>
    <name evidence="2" type="ORF">PG996_011528</name>
</gene>
<evidence type="ECO:0000313" key="3">
    <source>
        <dbReference type="Proteomes" id="UP001446871"/>
    </source>
</evidence>
<name>A0ABR1UHL2_9PEZI</name>
<evidence type="ECO:0000313" key="2">
    <source>
        <dbReference type="EMBL" id="KAK8057591.1"/>
    </source>
</evidence>
<keyword evidence="3" id="KW-1185">Reference proteome</keyword>
<proteinExistence type="predicted"/>
<comment type="caution">
    <text evidence="2">The sequence shown here is derived from an EMBL/GenBank/DDBJ whole genome shotgun (WGS) entry which is preliminary data.</text>
</comment>
<reference evidence="2 3" key="1">
    <citation type="submission" date="2023-01" db="EMBL/GenBank/DDBJ databases">
        <title>Analysis of 21 Apiospora genomes using comparative genomics revels a genus with tremendous synthesis potential of carbohydrate active enzymes and secondary metabolites.</title>
        <authorList>
            <person name="Sorensen T."/>
        </authorList>
    </citation>
    <scope>NUCLEOTIDE SEQUENCE [LARGE SCALE GENOMIC DNA]</scope>
    <source>
        <strain evidence="2 3">CBS 83171</strain>
    </source>
</reference>
<dbReference type="EMBL" id="JAQQWM010000007">
    <property type="protein sequence ID" value="KAK8057591.1"/>
    <property type="molecule type" value="Genomic_DNA"/>
</dbReference>
<feature type="compositionally biased region" description="Basic and acidic residues" evidence="1">
    <location>
        <begin position="8"/>
        <end position="19"/>
    </location>
</feature>
<organism evidence="2 3">
    <name type="scientific">Apiospora saccharicola</name>
    <dbReference type="NCBI Taxonomy" id="335842"/>
    <lineage>
        <taxon>Eukaryota</taxon>
        <taxon>Fungi</taxon>
        <taxon>Dikarya</taxon>
        <taxon>Ascomycota</taxon>
        <taxon>Pezizomycotina</taxon>
        <taxon>Sordariomycetes</taxon>
        <taxon>Xylariomycetidae</taxon>
        <taxon>Amphisphaeriales</taxon>
        <taxon>Apiosporaceae</taxon>
        <taxon>Apiospora</taxon>
    </lineage>
</organism>
<accession>A0ABR1UHL2</accession>
<evidence type="ECO:0000256" key="1">
    <source>
        <dbReference type="SAM" id="MobiDB-lite"/>
    </source>
</evidence>
<protein>
    <submittedName>
        <fullName evidence="2">Uncharacterized protein</fullName>
    </submittedName>
</protein>
<dbReference type="Proteomes" id="UP001446871">
    <property type="component" value="Unassembled WGS sequence"/>
</dbReference>
<sequence>MLLIDKLLGDMKDKPKEPKGPSANCDMDNLSKIPGNVFGGSKNNVYHHFCDNWVADVEAKMRVDAAGNNKDPEIIKSKKIQGRTPPPNPNVYKDTDFNLGYKPSGGDGKKQCAQNCTVAFDTLWSTCSNTGAKDQLMQKKGSIDVGCGVFNYEIAAPPPKTPREVHNPRCYRPDEFGSHDDIHESEIRRMSGFVCAGTALKPIKRGDSSTNLAYAYYDNHQPVQYNVYWKDGCELEDGADEVYPANPLDKSPQATLTARTCSLIITRDVSTAVWVAVFKLAV</sequence>
<feature type="region of interest" description="Disordered" evidence="1">
    <location>
        <begin position="8"/>
        <end position="27"/>
    </location>
</feature>